<evidence type="ECO:0000256" key="20">
    <source>
        <dbReference type="ARBA" id="ARBA00023268"/>
    </source>
</evidence>
<dbReference type="FunFam" id="3.40.50.720:FF:000009">
    <property type="entry name" value="Fatty oxidation complex, alpha subunit"/>
    <property type="match status" value="1"/>
</dbReference>
<evidence type="ECO:0000256" key="5">
    <source>
        <dbReference type="ARBA" id="ARBA00008750"/>
    </source>
</evidence>
<dbReference type="NCBIfam" id="TIGR02441">
    <property type="entry name" value="fa_ox_alpha_mit"/>
    <property type="match status" value="1"/>
</dbReference>
<dbReference type="InterPro" id="IPR006180">
    <property type="entry name" value="3-OHacyl-CoA_DH_CS"/>
</dbReference>
<comment type="catalytic activity">
    <reaction evidence="31">
        <text>(3S)-hydroxytetradecanoyl-CoA + NAD(+) = 3-oxotetradecanoyl-CoA + NADH + H(+)</text>
        <dbReference type="Rhea" id="RHEA:31167"/>
        <dbReference type="ChEBI" id="CHEBI:15378"/>
        <dbReference type="ChEBI" id="CHEBI:57540"/>
        <dbReference type="ChEBI" id="CHEBI:57945"/>
        <dbReference type="ChEBI" id="CHEBI:62543"/>
        <dbReference type="ChEBI" id="CHEBI:62614"/>
    </reaction>
    <physiologicalReaction direction="left-to-right" evidence="31">
        <dbReference type="Rhea" id="RHEA:31168"/>
    </physiologicalReaction>
</comment>
<keyword evidence="9" id="KW-0808">Transferase</keyword>
<evidence type="ECO:0000256" key="23">
    <source>
        <dbReference type="ARBA" id="ARBA00048361"/>
    </source>
</evidence>
<evidence type="ECO:0000256" key="6">
    <source>
        <dbReference type="ARBA" id="ARBA00012076"/>
    </source>
</evidence>
<comment type="catalytic activity">
    <reaction evidence="26">
        <text>a long-chain (3S)-3-hydroxy fatty acyl-CoA + NAD(+) = a long-chain 3-oxo-fatty acyl-CoA + NADH + H(+)</text>
        <dbReference type="Rhea" id="RHEA:52656"/>
        <dbReference type="ChEBI" id="CHEBI:15378"/>
        <dbReference type="ChEBI" id="CHEBI:57540"/>
        <dbReference type="ChEBI" id="CHEBI:57945"/>
        <dbReference type="ChEBI" id="CHEBI:136757"/>
        <dbReference type="ChEBI" id="CHEBI:136758"/>
        <dbReference type="EC" id="1.1.1.211"/>
    </reaction>
    <physiologicalReaction direction="left-to-right" evidence="26">
        <dbReference type="Rhea" id="RHEA:52657"/>
    </physiologicalReaction>
</comment>
<comment type="catalytic activity">
    <reaction evidence="29">
        <text>(3S)-hydroxyoctanoyl-CoA + NAD(+) = 3-oxooctanoyl-CoA + NADH + H(+)</text>
        <dbReference type="Rhea" id="RHEA:31195"/>
        <dbReference type="ChEBI" id="CHEBI:15378"/>
        <dbReference type="ChEBI" id="CHEBI:57540"/>
        <dbReference type="ChEBI" id="CHEBI:57945"/>
        <dbReference type="ChEBI" id="CHEBI:62617"/>
        <dbReference type="ChEBI" id="CHEBI:62619"/>
    </reaction>
    <physiologicalReaction direction="left-to-right" evidence="29">
        <dbReference type="Rhea" id="RHEA:31196"/>
    </physiologicalReaction>
</comment>
<dbReference type="EC" id="1.1.1.211" evidence="36"/>
<evidence type="ECO:0000256" key="27">
    <source>
        <dbReference type="ARBA" id="ARBA00051215"/>
    </source>
</evidence>
<evidence type="ECO:0000256" key="35">
    <source>
        <dbReference type="ARBA" id="ARBA00062153"/>
    </source>
</evidence>
<keyword evidence="15" id="KW-0520">NAD</keyword>
<dbReference type="InterPro" id="IPR001753">
    <property type="entry name" value="Enoyl-CoA_hydra/iso"/>
</dbReference>
<keyword evidence="8" id="KW-0597">Phosphoprotein</keyword>
<gene>
    <name evidence="42" type="ORF">CTOB1V02_LOCUS2395</name>
</gene>
<dbReference type="InterPro" id="IPR008927">
    <property type="entry name" value="6-PGluconate_DH-like_C_sf"/>
</dbReference>
<comment type="catalytic activity">
    <reaction evidence="32">
        <text>1'-[1,2-di-(9Z,12Z-octadecadienoyl)-sn-glycero-3-phospho]-3'-[1-(9Z,12Z-octadecadienoyl)-sn-glycero-3-phospho]-glycerol + (9Z)-octadecenoyl-CoA = 1'-[1,2-di-(9Z,12Z-octadecadienoyl)-sn-glycero-3-phospho]-3'-[1-(9Z,12Z-octadecadienoyl)-2-(9Z-octadecenoyl)-sn-glycero-3-phospho]-glycerol + CoA</text>
        <dbReference type="Rhea" id="RHEA:43676"/>
        <dbReference type="ChEBI" id="CHEBI:57287"/>
        <dbReference type="ChEBI" id="CHEBI:57387"/>
        <dbReference type="ChEBI" id="CHEBI:83580"/>
        <dbReference type="ChEBI" id="CHEBI:83582"/>
    </reaction>
    <physiologicalReaction direction="left-to-right" evidence="32">
        <dbReference type="Rhea" id="RHEA:43677"/>
    </physiologicalReaction>
</comment>
<evidence type="ECO:0000256" key="16">
    <source>
        <dbReference type="ARBA" id="ARBA00023098"/>
    </source>
</evidence>
<evidence type="ECO:0000256" key="12">
    <source>
        <dbReference type="ARBA" id="ARBA00022946"/>
    </source>
</evidence>
<keyword evidence="16" id="KW-0443">Lipid metabolism</keyword>
<comment type="subunit">
    <text evidence="35">Heterotetramer of 2 alpha/HADHA and 2 beta/HADHB subunits; forms the mitochondrial trifunctional enzyme. Also purified as higher order heterooligomers including a 4 alpha/HADHA and 4 beta/HADHB heterooligomer which physiological significance remains unclear. The mitochondrial trifunctional enzyme interacts with MTLN.</text>
</comment>
<reference evidence="42" key="1">
    <citation type="submission" date="2020-11" db="EMBL/GenBank/DDBJ databases">
        <authorList>
            <person name="Tran Van P."/>
        </authorList>
    </citation>
    <scope>NUCLEOTIDE SEQUENCE</scope>
</reference>
<comment type="subcellular location">
    <subcellularLocation>
        <location evidence="2">Mitochondrion inner membrane</location>
    </subcellularLocation>
</comment>
<dbReference type="Pfam" id="PF00725">
    <property type="entry name" value="3HCDH"/>
    <property type="match status" value="1"/>
</dbReference>
<comment type="similarity">
    <text evidence="5">In the N-terminal section; belongs to the enoyl-CoA hydratase/isomerase family.</text>
</comment>
<comment type="catalytic activity">
    <reaction evidence="33">
        <text>(3S)-3-hydroxydodecanoyl-CoA + NAD(+) = 3-oxododecanoyl-CoA + NADH + H(+)</text>
        <dbReference type="Rhea" id="RHEA:31179"/>
        <dbReference type="ChEBI" id="CHEBI:15378"/>
        <dbReference type="ChEBI" id="CHEBI:57540"/>
        <dbReference type="ChEBI" id="CHEBI:57945"/>
        <dbReference type="ChEBI" id="CHEBI:62558"/>
        <dbReference type="ChEBI" id="CHEBI:62615"/>
    </reaction>
    <physiologicalReaction direction="left-to-right" evidence="33">
        <dbReference type="Rhea" id="RHEA:31180"/>
    </physiologicalReaction>
</comment>
<dbReference type="InterPro" id="IPR012803">
    <property type="entry name" value="Fa_ox_alpha_mit"/>
</dbReference>
<evidence type="ECO:0000256" key="41">
    <source>
        <dbReference type="PIRSR" id="PIRSR612803-2"/>
    </source>
</evidence>
<name>A0A7R8ZM57_9CRUS</name>
<evidence type="ECO:0000256" key="7">
    <source>
        <dbReference type="ARBA" id="ARBA00022481"/>
    </source>
</evidence>
<comment type="catalytic activity">
    <reaction evidence="1">
        <text>(3S)-hydroxyhexadecanoyl-CoA = (2E)-hexadecenoyl-CoA + H2O</text>
        <dbReference type="Rhea" id="RHEA:31163"/>
        <dbReference type="ChEBI" id="CHEBI:15377"/>
        <dbReference type="ChEBI" id="CHEBI:61526"/>
        <dbReference type="ChEBI" id="CHEBI:62613"/>
    </reaction>
    <physiologicalReaction direction="right-to-left" evidence="1">
        <dbReference type="Rhea" id="RHEA:31165"/>
    </physiologicalReaction>
</comment>
<dbReference type="GO" id="GO:0016509">
    <property type="term" value="F:long-chain (3S)-3-hydroxyacyl-CoA dehydrogenase (NAD+) activity"/>
    <property type="evidence" value="ECO:0007669"/>
    <property type="project" value="UniProtKB-EC"/>
</dbReference>
<dbReference type="PANTHER" id="PTHR43612:SF3">
    <property type="entry name" value="TRIFUNCTIONAL ENZYME SUBUNIT ALPHA, MITOCHONDRIAL"/>
    <property type="match status" value="1"/>
</dbReference>
<dbReference type="UniPathway" id="UPA00659"/>
<dbReference type="Gene3D" id="1.10.1040.50">
    <property type="match status" value="1"/>
</dbReference>
<dbReference type="InterPro" id="IPR029045">
    <property type="entry name" value="ClpP/crotonase-like_dom_sf"/>
</dbReference>
<dbReference type="GO" id="GO:0016507">
    <property type="term" value="C:mitochondrial fatty acid beta-oxidation multienzyme complex"/>
    <property type="evidence" value="ECO:0007669"/>
    <property type="project" value="InterPro"/>
</dbReference>
<proteinExistence type="inferred from homology"/>
<keyword evidence="20" id="KW-0511">Multifunctional enzyme</keyword>
<dbReference type="PROSITE" id="PS00067">
    <property type="entry name" value="3HCDH"/>
    <property type="match status" value="1"/>
</dbReference>
<evidence type="ECO:0000256" key="30">
    <source>
        <dbReference type="ARBA" id="ARBA00052711"/>
    </source>
</evidence>
<dbReference type="GO" id="GO:0070403">
    <property type="term" value="F:NAD+ binding"/>
    <property type="evidence" value="ECO:0007669"/>
    <property type="project" value="InterPro"/>
</dbReference>
<evidence type="ECO:0000313" key="42">
    <source>
        <dbReference type="EMBL" id="CAD7224437.1"/>
    </source>
</evidence>
<keyword evidence="7" id="KW-0488">Methylation</keyword>
<comment type="catalytic activity">
    <reaction evidence="27">
        <text>a 4-saturated-(3S)-3-hydroxyacyl-CoA = a (3E)-enoyl-CoA + H2O</text>
        <dbReference type="Rhea" id="RHEA:20724"/>
        <dbReference type="ChEBI" id="CHEBI:15377"/>
        <dbReference type="ChEBI" id="CHEBI:58521"/>
        <dbReference type="ChEBI" id="CHEBI:137480"/>
        <dbReference type="EC" id="4.2.1.17"/>
    </reaction>
    <physiologicalReaction direction="right-to-left" evidence="27">
        <dbReference type="Rhea" id="RHEA:20726"/>
    </physiologicalReaction>
</comment>
<keyword evidence="19" id="KW-0456">Lyase</keyword>
<evidence type="ECO:0000256" key="37">
    <source>
        <dbReference type="ARBA" id="ARBA00068347"/>
    </source>
</evidence>
<comment type="catalytic activity">
    <reaction evidence="25">
        <text>1'-[1,2-di-(9Z,12Z-octadecadienoyl)-sn-glycero-3-phospho]-3'-[1-(9Z,12Z-octadecadienoyl)-sn-glycero-3-phospho]-glycerol + (9Z,12Z)-octadecadienoyl-CoA = 1',3'-bis-[1,2-di-(9Z,12Z-octadecadienoyl)-sn-glycero-3-phospho]-glycerol + CoA</text>
        <dbReference type="Rhea" id="RHEA:43672"/>
        <dbReference type="ChEBI" id="CHEBI:57287"/>
        <dbReference type="ChEBI" id="CHEBI:57383"/>
        <dbReference type="ChEBI" id="CHEBI:83580"/>
        <dbReference type="ChEBI" id="CHEBI:83581"/>
    </reaction>
    <physiologicalReaction direction="left-to-right" evidence="25">
        <dbReference type="Rhea" id="RHEA:43673"/>
    </physiologicalReaction>
</comment>
<comment type="catalytic activity">
    <reaction evidence="22">
        <text>(3S)-hydroxyhexadecanoyl-CoA + NAD(+) = 3-oxohexadecanoyl-CoA + NADH + H(+)</text>
        <dbReference type="Rhea" id="RHEA:31159"/>
        <dbReference type="ChEBI" id="CHEBI:15378"/>
        <dbReference type="ChEBI" id="CHEBI:57349"/>
        <dbReference type="ChEBI" id="CHEBI:57540"/>
        <dbReference type="ChEBI" id="CHEBI:57945"/>
        <dbReference type="ChEBI" id="CHEBI:62613"/>
    </reaction>
    <physiologicalReaction direction="left-to-right" evidence="22">
        <dbReference type="Rhea" id="RHEA:31160"/>
    </physiologicalReaction>
</comment>
<evidence type="ECO:0000256" key="32">
    <source>
        <dbReference type="ARBA" id="ARBA00052860"/>
    </source>
</evidence>
<evidence type="ECO:0000256" key="29">
    <source>
        <dbReference type="ARBA" id="ARBA00052224"/>
    </source>
</evidence>
<evidence type="ECO:0000256" key="38">
    <source>
        <dbReference type="ARBA" id="ARBA00077617"/>
    </source>
</evidence>
<comment type="pathway">
    <text evidence="3">Lipid metabolism; fatty acid beta-oxidation.</text>
</comment>
<evidence type="ECO:0000256" key="8">
    <source>
        <dbReference type="ARBA" id="ARBA00022553"/>
    </source>
</evidence>
<evidence type="ECO:0000256" key="39">
    <source>
        <dbReference type="ARBA" id="ARBA00083277"/>
    </source>
</evidence>
<keyword evidence="14" id="KW-0560">Oxidoreductase</keyword>
<organism evidence="42">
    <name type="scientific">Cyprideis torosa</name>
    <dbReference type="NCBI Taxonomy" id="163714"/>
    <lineage>
        <taxon>Eukaryota</taxon>
        <taxon>Metazoa</taxon>
        <taxon>Ecdysozoa</taxon>
        <taxon>Arthropoda</taxon>
        <taxon>Crustacea</taxon>
        <taxon>Oligostraca</taxon>
        <taxon>Ostracoda</taxon>
        <taxon>Podocopa</taxon>
        <taxon>Podocopida</taxon>
        <taxon>Cytherocopina</taxon>
        <taxon>Cytheroidea</taxon>
        <taxon>Cytherideidae</taxon>
        <taxon>Cyprideis</taxon>
    </lineage>
</organism>
<dbReference type="InterPro" id="IPR006108">
    <property type="entry name" value="3HC_DH_C"/>
</dbReference>
<evidence type="ECO:0000256" key="9">
    <source>
        <dbReference type="ARBA" id="ARBA00022679"/>
    </source>
</evidence>
<dbReference type="GO" id="GO:0005743">
    <property type="term" value="C:mitochondrial inner membrane"/>
    <property type="evidence" value="ECO:0007669"/>
    <property type="project" value="UniProtKB-SubCell"/>
</dbReference>
<dbReference type="GO" id="GO:0016740">
    <property type="term" value="F:transferase activity"/>
    <property type="evidence" value="ECO:0007669"/>
    <property type="project" value="UniProtKB-KW"/>
</dbReference>
<evidence type="ECO:0000256" key="3">
    <source>
        <dbReference type="ARBA" id="ARBA00005005"/>
    </source>
</evidence>
<feature type="active site" description="For hydroxyacyl-coenzyme A dehydrogenase activity" evidence="40">
    <location>
        <position position="495"/>
    </location>
</feature>
<feature type="site" description="Important for hydroxyacyl-coenzyme A dehydrogenase activity" evidence="41">
    <location>
        <position position="483"/>
    </location>
</feature>
<evidence type="ECO:0000256" key="31">
    <source>
        <dbReference type="ARBA" id="ARBA00052834"/>
    </source>
</evidence>
<evidence type="ECO:0000256" key="17">
    <source>
        <dbReference type="ARBA" id="ARBA00023128"/>
    </source>
</evidence>
<evidence type="ECO:0000256" key="33">
    <source>
        <dbReference type="ARBA" id="ARBA00052945"/>
    </source>
</evidence>
<dbReference type="EC" id="4.2.1.17" evidence="6"/>
<evidence type="ECO:0000256" key="40">
    <source>
        <dbReference type="PIRSR" id="PIRSR612803-1"/>
    </source>
</evidence>
<accession>A0A7R8ZM57</accession>
<keyword evidence="10" id="KW-0999">Mitochondrion inner membrane</keyword>
<dbReference type="CDD" id="cd06558">
    <property type="entry name" value="crotonase-like"/>
    <property type="match status" value="1"/>
</dbReference>
<comment type="catalytic activity">
    <reaction evidence="21">
        <text>a (3S)-3-hydroxyacyl-CoA = a (2E)-enoyl-CoA + H2O</text>
        <dbReference type="Rhea" id="RHEA:16105"/>
        <dbReference type="ChEBI" id="CHEBI:15377"/>
        <dbReference type="ChEBI" id="CHEBI:57318"/>
        <dbReference type="ChEBI" id="CHEBI:58856"/>
        <dbReference type="EC" id="4.2.1.17"/>
    </reaction>
    <physiologicalReaction direction="right-to-left" evidence="21">
        <dbReference type="Rhea" id="RHEA:16107"/>
    </physiologicalReaction>
</comment>
<comment type="catalytic activity">
    <reaction evidence="30">
        <text>(3S)-3-hydroxydodecanoyl-CoA = (2E)-dodecenoyl-CoA + H2O</text>
        <dbReference type="Rhea" id="RHEA:31075"/>
        <dbReference type="ChEBI" id="CHEBI:15377"/>
        <dbReference type="ChEBI" id="CHEBI:57330"/>
        <dbReference type="ChEBI" id="CHEBI:62558"/>
    </reaction>
    <physiologicalReaction direction="right-to-left" evidence="30">
        <dbReference type="Rhea" id="RHEA:31077"/>
    </physiologicalReaction>
</comment>
<evidence type="ECO:0000256" key="26">
    <source>
        <dbReference type="ARBA" id="ARBA00050446"/>
    </source>
</evidence>
<evidence type="ECO:0000256" key="13">
    <source>
        <dbReference type="ARBA" id="ARBA00022990"/>
    </source>
</evidence>
<feature type="site" description="Important for long-chain enoyl-CoA hydratase activity" evidence="41">
    <location>
        <position position="157"/>
    </location>
</feature>
<evidence type="ECO:0000256" key="19">
    <source>
        <dbReference type="ARBA" id="ARBA00023239"/>
    </source>
</evidence>
<comment type="catalytic activity">
    <reaction evidence="23">
        <text>(3S)-hydroxydecanoyl-CoA + NAD(+) = 3-oxodecanoyl-CoA + NADH + H(+)</text>
        <dbReference type="Rhea" id="RHEA:31187"/>
        <dbReference type="ChEBI" id="CHEBI:15378"/>
        <dbReference type="ChEBI" id="CHEBI:57540"/>
        <dbReference type="ChEBI" id="CHEBI:57945"/>
        <dbReference type="ChEBI" id="CHEBI:62548"/>
        <dbReference type="ChEBI" id="CHEBI:62616"/>
    </reaction>
    <physiologicalReaction direction="left-to-right" evidence="23">
        <dbReference type="Rhea" id="RHEA:31188"/>
    </physiologicalReaction>
</comment>
<dbReference type="PANTHER" id="PTHR43612">
    <property type="entry name" value="TRIFUNCTIONAL ENZYME SUBUNIT ALPHA"/>
    <property type="match status" value="1"/>
</dbReference>
<evidence type="ECO:0000256" key="36">
    <source>
        <dbReference type="ARBA" id="ARBA00066806"/>
    </source>
</evidence>
<dbReference type="InterPro" id="IPR006176">
    <property type="entry name" value="3-OHacyl-CoA_DH_NAD-bd"/>
</dbReference>
<dbReference type="Pfam" id="PF02737">
    <property type="entry name" value="3HCDH_N"/>
    <property type="match status" value="1"/>
</dbReference>
<comment type="catalytic activity">
    <reaction evidence="24">
        <text>a (3S)-3-hydroxyacyl-CoA + NAD(+) = a 3-oxoacyl-CoA + NADH + H(+)</text>
        <dbReference type="Rhea" id="RHEA:22432"/>
        <dbReference type="ChEBI" id="CHEBI:15378"/>
        <dbReference type="ChEBI" id="CHEBI:57318"/>
        <dbReference type="ChEBI" id="CHEBI:57540"/>
        <dbReference type="ChEBI" id="CHEBI:57945"/>
        <dbReference type="ChEBI" id="CHEBI:90726"/>
        <dbReference type="EC" id="1.1.1.35"/>
    </reaction>
</comment>
<keyword evidence="18" id="KW-0472">Membrane</keyword>
<evidence type="ECO:0000256" key="28">
    <source>
        <dbReference type="ARBA" id="ARBA00051877"/>
    </source>
</evidence>
<protein>
    <recommendedName>
        <fullName evidence="37">Trifunctional enzyme subunit alpha, mitochondrial</fullName>
        <ecNumber evidence="36">1.1.1.211</ecNumber>
        <ecNumber evidence="6">4.2.1.17</ecNumber>
    </recommendedName>
    <alternativeName>
        <fullName evidence="38">Monolysocardiolipin acyltransferase</fullName>
    </alternativeName>
    <alternativeName>
        <fullName evidence="39">TP-alpha</fullName>
    </alternativeName>
</protein>
<dbReference type="InterPro" id="IPR036291">
    <property type="entry name" value="NAD(P)-bd_dom_sf"/>
</dbReference>
<evidence type="ECO:0000256" key="14">
    <source>
        <dbReference type="ARBA" id="ARBA00023002"/>
    </source>
</evidence>
<comment type="catalytic activity">
    <reaction evidence="28">
        <text>(3S)-hydroxyoctanoyl-CoA = (2E)-octenoyl-CoA + H2O</text>
        <dbReference type="Rhea" id="RHEA:31199"/>
        <dbReference type="ChEBI" id="CHEBI:15377"/>
        <dbReference type="ChEBI" id="CHEBI:62242"/>
        <dbReference type="ChEBI" id="CHEBI:62617"/>
    </reaction>
    <physiologicalReaction direction="right-to-left" evidence="28">
        <dbReference type="Rhea" id="RHEA:31201"/>
    </physiologicalReaction>
</comment>
<dbReference type="GO" id="GO:0006635">
    <property type="term" value="P:fatty acid beta-oxidation"/>
    <property type="evidence" value="ECO:0007669"/>
    <property type="project" value="UniProtKB-UniPathway"/>
</dbReference>
<feature type="site" description="Important for long-chain enoyl-CoA hydratase activity" evidence="41">
    <location>
        <position position="135"/>
    </location>
</feature>
<keyword evidence="11" id="KW-0276">Fatty acid metabolism</keyword>
<dbReference type="OrthoDB" id="10004768at2759"/>
<evidence type="ECO:0000256" key="34">
    <source>
        <dbReference type="ARBA" id="ARBA00052989"/>
    </source>
</evidence>
<evidence type="ECO:0000256" key="2">
    <source>
        <dbReference type="ARBA" id="ARBA00004273"/>
    </source>
</evidence>
<dbReference type="SUPFAM" id="SSF48179">
    <property type="entry name" value="6-phosphogluconate dehydrogenase C-terminal domain-like"/>
    <property type="match status" value="2"/>
</dbReference>
<comment type="similarity">
    <text evidence="4">In the central section; belongs to the 3-hydroxyacyl-CoA dehydrogenase family.</text>
</comment>
<dbReference type="FunFam" id="1.10.1040.50:FF:000002">
    <property type="entry name" value="Trifunctional enzyme subunit alpha, mitochondrial"/>
    <property type="match status" value="1"/>
</dbReference>
<dbReference type="GO" id="GO:0004300">
    <property type="term" value="F:enoyl-CoA hydratase activity"/>
    <property type="evidence" value="ECO:0007669"/>
    <property type="project" value="UniProtKB-EC"/>
</dbReference>
<evidence type="ECO:0000256" key="10">
    <source>
        <dbReference type="ARBA" id="ARBA00022792"/>
    </source>
</evidence>
<sequence length="752" mass="81956">MLTAKRVLARTLRPTYLQCRFAQHTTLKMRDGVAIIEINSPGTRVNTLNKELIAEFEQHMMKCLSDPAVRAAVVTSTKPGSFIAGADIKMLEECQSKEELTELARKGQEMFSHVENGPKPVVAAIQGNCLGGGLETAMACNYRIAVNDPKTVFGLPEVMLGILPGGGGTVRAPKLAGILNALDLMLTGKTIRADRAKKMGIVDEVISPLGPGLKSSQEGTIDFLEDVAVRAANELASGKLKVKREPKGLMAKIQKWALGLGPVRNYAFDQAKQKVMKMTNGLYPAPLRIIEVVKTGQEKGEEAGYEAEREAFGELAMTPESEGLISLFHGQTECKKNKVGQPKNPPKTLAVLGAGLMGAGIVQVSVDKGYQVLLKDRDFKGLGRGIGQIEKGLKNSVKRRKITSFESEKILSRVTGLIDYKGFEKVDLVIEAVFEDLALKHRVVKEVEAQMRPDAIFASNTSALPIHKIAEASKRPEKFIGMHYFSPVDKMQLLEIITTEKTDAETLSAAVDVGLKQGKVVIVVKDGPGFYTTRILAPMLSEFCLLLQEGIEPTKLDKLSKAFGWPVGIATLGDEVGLDVACHVANDLLGAFGERFQGGDIRLLNDMVAAGFCGRKSGKGVYLYDEKKKGQRLINPGAQEILSKYKIEPRGSTADEDIQLRLASRFINEAVMCLEEGILRTPVDGDVGAVFGLGFPPFSGGPFRFVDRYGAKNLVKKMEEYQSAYGIGFQPCGLLLEHAKQGKRFYPEKLKQ</sequence>
<dbReference type="Gene3D" id="3.90.226.10">
    <property type="entry name" value="2-enoyl-CoA Hydratase, Chain A, domain 1"/>
    <property type="match status" value="1"/>
</dbReference>
<dbReference type="SUPFAM" id="SSF51735">
    <property type="entry name" value="NAD(P)-binding Rossmann-fold domains"/>
    <property type="match status" value="1"/>
</dbReference>
<evidence type="ECO:0000256" key="21">
    <source>
        <dbReference type="ARBA" id="ARBA00035854"/>
    </source>
</evidence>
<dbReference type="Gene3D" id="3.40.50.720">
    <property type="entry name" value="NAD(P)-binding Rossmann-like Domain"/>
    <property type="match status" value="1"/>
</dbReference>
<evidence type="ECO:0000256" key="25">
    <source>
        <dbReference type="ARBA" id="ARBA00050222"/>
    </source>
</evidence>
<keyword evidence="12" id="KW-0809">Transit peptide</keyword>
<evidence type="ECO:0000256" key="11">
    <source>
        <dbReference type="ARBA" id="ARBA00022832"/>
    </source>
</evidence>
<dbReference type="Pfam" id="PF00378">
    <property type="entry name" value="ECH_1"/>
    <property type="match status" value="1"/>
</dbReference>
<dbReference type="AlphaFoldDB" id="A0A7R8ZM57"/>
<dbReference type="EMBL" id="OB660368">
    <property type="protein sequence ID" value="CAD7224437.1"/>
    <property type="molecule type" value="Genomic_DNA"/>
</dbReference>
<evidence type="ECO:0000256" key="1">
    <source>
        <dbReference type="ARBA" id="ARBA00000469"/>
    </source>
</evidence>
<dbReference type="SUPFAM" id="SSF52096">
    <property type="entry name" value="ClpP/crotonase"/>
    <property type="match status" value="1"/>
</dbReference>
<dbReference type="InterPro" id="IPR050136">
    <property type="entry name" value="FA_oxidation_alpha_subunit"/>
</dbReference>
<comment type="catalytic activity">
    <reaction evidence="34">
        <text>1'-[1,2-di-(9Z,12Z-octadecadienoyl)-sn-glycero-3-phospho]-3'-[1-(9Z,12Z-octadecadienoyl)-sn-glycero-3-phospho]-glycerol + hexadecanoyl-CoA = 1'-[1,2-di-(9Z,12Z-octadecadienoyl)-sn-glycero-3-phospho]-3'-[1-(9Z,12Z-octadecadienoyl)-2-hexadecanoyl-sn-glycero-3-phospho]-glycerol + CoA</text>
        <dbReference type="Rhea" id="RHEA:43680"/>
        <dbReference type="ChEBI" id="CHEBI:57287"/>
        <dbReference type="ChEBI" id="CHEBI:57379"/>
        <dbReference type="ChEBI" id="CHEBI:83580"/>
        <dbReference type="ChEBI" id="CHEBI:83583"/>
    </reaction>
    <physiologicalReaction direction="left-to-right" evidence="34">
        <dbReference type="Rhea" id="RHEA:43681"/>
    </physiologicalReaction>
</comment>
<evidence type="ECO:0000256" key="24">
    <source>
        <dbReference type="ARBA" id="ARBA00049556"/>
    </source>
</evidence>
<keyword evidence="17" id="KW-0496">Mitochondrion</keyword>
<evidence type="ECO:0000256" key="4">
    <source>
        <dbReference type="ARBA" id="ARBA00007005"/>
    </source>
</evidence>
<evidence type="ECO:0000256" key="15">
    <source>
        <dbReference type="ARBA" id="ARBA00023027"/>
    </source>
</evidence>
<evidence type="ECO:0000256" key="18">
    <source>
        <dbReference type="ARBA" id="ARBA00023136"/>
    </source>
</evidence>
<dbReference type="FunFam" id="3.90.226.10:FF:000011">
    <property type="entry name" value="Fatty acid oxidation complex subunit alpha"/>
    <property type="match status" value="1"/>
</dbReference>
<evidence type="ECO:0000256" key="22">
    <source>
        <dbReference type="ARBA" id="ARBA00047613"/>
    </source>
</evidence>
<keyword evidence="13" id="KW-0007">Acetylation</keyword>